<feature type="transmembrane region" description="Helical" evidence="11">
    <location>
        <begin position="486"/>
        <end position="505"/>
    </location>
</feature>
<organism evidence="14 15">
    <name type="scientific">Pycnococcus provasolii</name>
    <dbReference type="NCBI Taxonomy" id="41880"/>
    <lineage>
        <taxon>Eukaryota</taxon>
        <taxon>Viridiplantae</taxon>
        <taxon>Chlorophyta</taxon>
        <taxon>Pseudoscourfieldiophyceae</taxon>
        <taxon>Pseudoscourfieldiales</taxon>
        <taxon>Pycnococcaceae</taxon>
        <taxon>Pycnococcus</taxon>
    </lineage>
</organism>
<reference evidence="14" key="1">
    <citation type="submission" date="2020-10" db="EMBL/GenBank/DDBJ databases">
        <title>Unveiling of a novel bifunctional photoreceptor, Dualchrome1, isolated from a cosmopolitan green alga.</title>
        <authorList>
            <person name="Suzuki S."/>
            <person name="Kawachi M."/>
        </authorList>
    </citation>
    <scope>NUCLEOTIDE SEQUENCE</scope>
    <source>
        <strain evidence="14">NIES 2893</strain>
    </source>
</reference>
<feature type="chain" id="PRO_5032607206" description="GPI mannosyltransferase 2" evidence="13">
    <location>
        <begin position="18"/>
        <end position="558"/>
    </location>
</feature>
<keyword evidence="4 11" id="KW-0337">GPI-anchor biosynthesis</keyword>
<dbReference type="AlphaFoldDB" id="A0A830H663"/>
<proteinExistence type="inferred from homology"/>
<keyword evidence="6 11" id="KW-0808">Transferase</keyword>
<feature type="region of interest" description="Disordered" evidence="12">
    <location>
        <begin position="23"/>
        <end position="71"/>
    </location>
</feature>
<keyword evidence="8 11" id="KW-0256">Endoplasmic reticulum</keyword>
<protein>
    <recommendedName>
        <fullName evidence="11">GPI mannosyltransferase 2</fullName>
        <ecNumber evidence="11">2.4.1.-</ecNumber>
    </recommendedName>
</protein>
<evidence type="ECO:0000256" key="4">
    <source>
        <dbReference type="ARBA" id="ARBA00022502"/>
    </source>
</evidence>
<dbReference type="GO" id="GO:0006506">
    <property type="term" value="P:GPI anchor biosynthetic process"/>
    <property type="evidence" value="ECO:0007669"/>
    <property type="project" value="UniProtKB-UniPathway"/>
</dbReference>
<feature type="signal peptide" evidence="13">
    <location>
        <begin position="1"/>
        <end position="17"/>
    </location>
</feature>
<dbReference type="Proteomes" id="UP000660262">
    <property type="component" value="Unassembled WGS sequence"/>
</dbReference>
<comment type="function">
    <text evidence="11">Mannosyltransferase involved in glycosylphosphatidylinositol-anchor biosynthesis.</text>
</comment>
<dbReference type="GO" id="GO:0004376">
    <property type="term" value="F:GPI mannosyltransferase activity"/>
    <property type="evidence" value="ECO:0007669"/>
    <property type="project" value="InterPro"/>
</dbReference>
<keyword evidence="5 11" id="KW-0328">Glycosyltransferase</keyword>
<keyword evidence="7 11" id="KW-0812">Transmembrane</keyword>
<gene>
    <name evidence="14" type="ORF">PPROV_000085400</name>
</gene>
<dbReference type="PANTHER" id="PTHR12468">
    <property type="entry name" value="GPI MANNOSYLTRANSFERASE 2"/>
    <property type="match status" value="1"/>
</dbReference>
<keyword evidence="13" id="KW-0732">Signal</keyword>
<evidence type="ECO:0000256" key="10">
    <source>
        <dbReference type="ARBA" id="ARBA00023136"/>
    </source>
</evidence>
<evidence type="ECO:0000256" key="9">
    <source>
        <dbReference type="ARBA" id="ARBA00022989"/>
    </source>
</evidence>
<keyword evidence="10 11" id="KW-0472">Membrane</keyword>
<dbReference type="GO" id="GO:0031501">
    <property type="term" value="C:mannosyltransferase complex"/>
    <property type="evidence" value="ECO:0007669"/>
    <property type="project" value="TreeGrafter"/>
</dbReference>
<dbReference type="GO" id="GO:0005789">
    <property type="term" value="C:endoplasmic reticulum membrane"/>
    <property type="evidence" value="ECO:0007669"/>
    <property type="project" value="UniProtKB-SubCell"/>
</dbReference>
<dbReference type="OrthoDB" id="10252502at2759"/>
<evidence type="ECO:0000256" key="5">
    <source>
        <dbReference type="ARBA" id="ARBA00022676"/>
    </source>
</evidence>
<evidence type="ECO:0000256" key="11">
    <source>
        <dbReference type="RuleBase" id="RU363112"/>
    </source>
</evidence>
<keyword evidence="9 11" id="KW-1133">Transmembrane helix</keyword>
<evidence type="ECO:0000256" key="13">
    <source>
        <dbReference type="SAM" id="SignalP"/>
    </source>
</evidence>
<comment type="subcellular location">
    <subcellularLocation>
        <location evidence="1 11">Endoplasmic reticulum membrane</location>
        <topology evidence="1 11">Multi-pass membrane protein</topology>
    </subcellularLocation>
</comment>
<dbReference type="UniPathway" id="UPA00196"/>
<evidence type="ECO:0000313" key="15">
    <source>
        <dbReference type="Proteomes" id="UP000660262"/>
    </source>
</evidence>
<feature type="transmembrane region" description="Helical" evidence="11">
    <location>
        <begin position="536"/>
        <end position="555"/>
    </location>
</feature>
<evidence type="ECO:0000256" key="1">
    <source>
        <dbReference type="ARBA" id="ARBA00004477"/>
    </source>
</evidence>
<evidence type="ECO:0000256" key="2">
    <source>
        <dbReference type="ARBA" id="ARBA00004687"/>
    </source>
</evidence>
<dbReference type="Pfam" id="PF04188">
    <property type="entry name" value="Mannosyl_trans2"/>
    <property type="match status" value="1"/>
</dbReference>
<comment type="pathway">
    <text evidence="2 11">Glycolipid biosynthesis; glycosylphosphatidylinositol-anchor biosynthesis.</text>
</comment>
<sequence>MRAHVWMWMSLLRYASLQHIRPSTRRTRTKGSLRKQAETSAWGCTVGQRSRGDKNPKNELTRPPGRSTLSTSLRRVSFSPTQLSNEYIFSQTPSSKNLFAKETVVQPNSTHSLSCHARMTNQSILRALSYALAARAVWLTLALAAAYTLGTYDESSYTQRVVPCLQRVLPSTTSNQQSSTRTQRTFVEIAVIDALRRLVVWDSVHYLRVARCGYEYEHQAAFMPLFPSTVAAVARSVATNDESGGVDDEDDAAAIVLAGLVGNAALFCLAAISLLRLARAVGLDDAQTRRAVLLFVVNPASPFFTAPLYTESAYAAAFFTASAAVAERRWLVAAASLALASSVRANGAASGALLIGVAYALDVIPWISKETTRSLGLLDHSNIRVGVATVARGFARTASLVVLTALPLIWNERAGVLRYCVGDDAPTWCAASLPLPYTHAQSAYWGVGPFRYWQLAQLPNFLLATPAWIASAAAASSCLRPLHRRAMLPHVAVLVFSTALSVVVMHVQVSTRFLCAGSPALYLGLAMLLPKHFRWVMRWAFVYTFVGTAAHYSFLPWT</sequence>
<evidence type="ECO:0000256" key="7">
    <source>
        <dbReference type="ARBA" id="ARBA00022692"/>
    </source>
</evidence>
<evidence type="ECO:0000256" key="6">
    <source>
        <dbReference type="ARBA" id="ARBA00022679"/>
    </source>
</evidence>
<comment type="similarity">
    <text evidence="3 11">Belongs to the PIGV family.</text>
</comment>
<dbReference type="PANTHER" id="PTHR12468:SF2">
    <property type="entry name" value="GPI MANNOSYLTRANSFERASE 2"/>
    <property type="match status" value="1"/>
</dbReference>
<dbReference type="EMBL" id="BNJQ01000002">
    <property type="protein sequence ID" value="GHP02098.1"/>
    <property type="molecule type" value="Genomic_DNA"/>
</dbReference>
<evidence type="ECO:0000256" key="8">
    <source>
        <dbReference type="ARBA" id="ARBA00022824"/>
    </source>
</evidence>
<evidence type="ECO:0000256" key="3">
    <source>
        <dbReference type="ARBA" id="ARBA00008698"/>
    </source>
</evidence>
<evidence type="ECO:0000256" key="12">
    <source>
        <dbReference type="SAM" id="MobiDB-lite"/>
    </source>
</evidence>
<keyword evidence="15" id="KW-1185">Reference proteome</keyword>
<feature type="transmembrane region" description="Helical" evidence="11">
    <location>
        <begin position="252"/>
        <end position="278"/>
    </location>
</feature>
<feature type="transmembrane region" description="Helical" evidence="11">
    <location>
        <begin position="127"/>
        <end position="149"/>
    </location>
</feature>
<accession>A0A830H663</accession>
<comment type="caution">
    <text evidence="14">The sequence shown here is derived from an EMBL/GenBank/DDBJ whole genome shotgun (WGS) entry which is preliminary data.</text>
</comment>
<evidence type="ECO:0000313" key="14">
    <source>
        <dbReference type="EMBL" id="GHP02098.1"/>
    </source>
</evidence>
<name>A0A830H663_9CHLO</name>
<dbReference type="GO" id="GO:0000009">
    <property type="term" value="F:alpha-1,6-mannosyltransferase activity"/>
    <property type="evidence" value="ECO:0007669"/>
    <property type="project" value="InterPro"/>
</dbReference>
<feature type="compositionally biased region" description="Basic residues" evidence="12">
    <location>
        <begin position="23"/>
        <end position="33"/>
    </location>
</feature>
<dbReference type="InterPro" id="IPR007315">
    <property type="entry name" value="PIG-V/Gpi18"/>
</dbReference>
<feature type="compositionally biased region" description="Basic and acidic residues" evidence="12">
    <location>
        <begin position="50"/>
        <end position="60"/>
    </location>
</feature>
<comment type="caution">
    <text evidence="11">Lacks conserved residue(s) required for the propagation of feature annotation.</text>
</comment>
<dbReference type="EC" id="2.4.1.-" evidence="11"/>